<feature type="region of interest" description="Disordered" evidence="1">
    <location>
        <begin position="415"/>
        <end position="537"/>
    </location>
</feature>
<feature type="region of interest" description="Disordered" evidence="1">
    <location>
        <begin position="237"/>
        <end position="279"/>
    </location>
</feature>
<protein>
    <submittedName>
        <fullName evidence="2">Uncharacterized protein</fullName>
    </submittedName>
</protein>
<dbReference type="VEuPathDB" id="AmoebaDB:DICPUDRAFT_98124"/>
<evidence type="ECO:0000256" key="1">
    <source>
        <dbReference type="SAM" id="MobiDB-lite"/>
    </source>
</evidence>
<name>F0ZMV8_DICPU</name>
<feature type="compositionally biased region" description="Basic and acidic residues" evidence="1">
    <location>
        <begin position="157"/>
        <end position="167"/>
    </location>
</feature>
<dbReference type="eggNOG" id="ENOG502RSRB">
    <property type="taxonomic scope" value="Eukaryota"/>
</dbReference>
<keyword evidence="3" id="KW-1185">Reference proteome</keyword>
<dbReference type="KEGG" id="dpp:DICPUDRAFT_98124"/>
<feature type="compositionally biased region" description="Polar residues" evidence="1">
    <location>
        <begin position="258"/>
        <end position="277"/>
    </location>
</feature>
<feature type="compositionally biased region" description="Low complexity" evidence="1">
    <location>
        <begin position="486"/>
        <end position="516"/>
    </location>
</feature>
<sequence>MGRGYNRDPTTGVLSVFDFVQSRKYYGLQIPIPSLIETLASWWTYQKYHTDRYDPNGYIQGRKTGLHLNFIPKYKIQVRRDADGGTIIQLDYWARIRKTGIVAAFVTYGVTAAIGAGTLSYHVMEAKHFLQAFWEWFDGSYQVVKVEVLVNEERSALEEEGYDEHGNVSKSVHSSTTNNYYNTYNQEPGYPPQPGYTTTSSSSKTVVAKSPTAPQSSGVVYPVSPPVSPVSPIPAAAGGGSYSSYSSSSSSTSSSGSKNPQGGYQTTITSHTTSSLPTYGMGSSVYGTPAYNSRYAPPPPGVAGYGMSSSYGASGTGLPPGVGQYGVGAMGTGQYGATGTSQYGSNYSNSSSYGSNGQYGNSGHSNSLSSGSTSAYSNNSYSGVPLDSMSKLSISGQDSNTSGSKQQQNQFVQSLFGSTPSNSSASSSGSTMNKSLPPPSTATVSGGSNANSSSGNNGYNSSLPPYPSTASTTAPNPPPVSHANLSNTNTGTSGTNITGTGQNGSTGTNSSTNGQGPYATGSYLGTEQDKKQPGVDYTSLRHGGLGFGYTYDHLKDDLKRKSENLNHVNNPSHGTANN</sequence>
<feature type="compositionally biased region" description="Low complexity" evidence="1">
    <location>
        <begin position="197"/>
        <end position="220"/>
    </location>
</feature>
<dbReference type="GeneID" id="10499290"/>
<proteinExistence type="predicted"/>
<dbReference type="FunCoup" id="F0ZMV8">
    <property type="interactions" value="743"/>
</dbReference>
<organism evidence="2 3">
    <name type="scientific">Dictyostelium purpureum</name>
    <name type="common">Slime mold</name>
    <dbReference type="NCBI Taxonomy" id="5786"/>
    <lineage>
        <taxon>Eukaryota</taxon>
        <taxon>Amoebozoa</taxon>
        <taxon>Evosea</taxon>
        <taxon>Eumycetozoa</taxon>
        <taxon>Dictyostelia</taxon>
        <taxon>Dictyosteliales</taxon>
        <taxon>Dictyosteliaceae</taxon>
        <taxon>Dictyostelium</taxon>
    </lineage>
</organism>
<evidence type="ECO:0000313" key="2">
    <source>
        <dbReference type="EMBL" id="EGC34709.1"/>
    </source>
</evidence>
<dbReference type="EMBL" id="GL871086">
    <property type="protein sequence ID" value="EGC34709.1"/>
    <property type="molecule type" value="Genomic_DNA"/>
</dbReference>
<dbReference type="RefSeq" id="XP_003288750.1">
    <property type="nucleotide sequence ID" value="XM_003288702.1"/>
</dbReference>
<feature type="compositionally biased region" description="Low complexity" evidence="1">
    <location>
        <begin position="417"/>
        <end position="435"/>
    </location>
</feature>
<dbReference type="AlphaFoldDB" id="F0ZMV8"/>
<reference evidence="3" key="1">
    <citation type="journal article" date="2011" name="Genome Biol.">
        <title>Comparative genomics of the social amoebae Dictyostelium discoideum and Dictyostelium purpureum.</title>
        <authorList>
            <consortium name="US DOE Joint Genome Institute (JGI-PGF)"/>
            <person name="Sucgang R."/>
            <person name="Kuo A."/>
            <person name="Tian X."/>
            <person name="Salerno W."/>
            <person name="Parikh A."/>
            <person name="Feasley C.L."/>
            <person name="Dalin E."/>
            <person name="Tu H."/>
            <person name="Huang E."/>
            <person name="Barry K."/>
            <person name="Lindquist E."/>
            <person name="Shapiro H."/>
            <person name="Bruce D."/>
            <person name="Schmutz J."/>
            <person name="Salamov A."/>
            <person name="Fey P."/>
            <person name="Gaudet P."/>
            <person name="Anjard C."/>
            <person name="Babu M.M."/>
            <person name="Basu S."/>
            <person name="Bushmanova Y."/>
            <person name="van der Wel H."/>
            <person name="Katoh-Kurasawa M."/>
            <person name="Dinh C."/>
            <person name="Coutinho P.M."/>
            <person name="Saito T."/>
            <person name="Elias M."/>
            <person name="Schaap P."/>
            <person name="Kay R.R."/>
            <person name="Henrissat B."/>
            <person name="Eichinger L."/>
            <person name="Rivero F."/>
            <person name="Putnam N.H."/>
            <person name="West C.M."/>
            <person name="Loomis W.F."/>
            <person name="Chisholm R.L."/>
            <person name="Shaulsky G."/>
            <person name="Strassmann J.E."/>
            <person name="Queller D.C."/>
            <person name="Kuspa A."/>
            <person name="Grigoriev I.V."/>
        </authorList>
    </citation>
    <scope>NUCLEOTIDE SEQUENCE [LARGE SCALE GENOMIC DNA]</scope>
    <source>
        <strain evidence="3">QSDP1</strain>
    </source>
</reference>
<feature type="region of interest" description="Disordered" evidence="1">
    <location>
        <begin position="157"/>
        <end position="220"/>
    </location>
</feature>
<dbReference type="InParanoid" id="F0ZMV8"/>
<evidence type="ECO:0000313" key="3">
    <source>
        <dbReference type="Proteomes" id="UP000001064"/>
    </source>
</evidence>
<feature type="compositionally biased region" description="Low complexity" evidence="1">
    <location>
        <begin position="176"/>
        <end position="185"/>
    </location>
</feature>
<feature type="compositionally biased region" description="Low complexity" evidence="1">
    <location>
        <begin position="242"/>
        <end position="257"/>
    </location>
</feature>
<dbReference type="Proteomes" id="UP000001064">
    <property type="component" value="Unassembled WGS sequence"/>
</dbReference>
<feature type="region of interest" description="Disordered" evidence="1">
    <location>
        <begin position="358"/>
        <end position="377"/>
    </location>
</feature>
<dbReference type="OMA" id="HTDRYDP"/>
<dbReference type="OrthoDB" id="20726at2759"/>
<accession>F0ZMV8</accession>
<gene>
    <name evidence="2" type="ORF">DICPUDRAFT_98124</name>
</gene>
<feature type="compositionally biased region" description="Low complexity" evidence="1">
    <location>
        <begin position="445"/>
        <end position="474"/>
    </location>
</feature>